<dbReference type="InterPro" id="IPR032675">
    <property type="entry name" value="LRR_dom_sf"/>
</dbReference>
<evidence type="ECO:0000313" key="3">
    <source>
        <dbReference type="Proteomes" id="UP000054988"/>
    </source>
</evidence>
<dbReference type="Proteomes" id="UP000054988">
    <property type="component" value="Unassembled WGS sequence"/>
</dbReference>
<dbReference type="Gene3D" id="3.80.10.10">
    <property type="entry name" value="Ribonuclease Inhibitor"/>
    <property type="match status" value="1"/>
</dbReference>
<dbReference type="EMBL" id="LATX01002314">
    <property type="protein sequence ID" value="KTB31524.1"/>
    <property type="molecule type" value="Genomic_DNA"/>
</dbReference>
<protein>
    <recommendedName>
        <fullName evidence="4">F-box domain-containing protein</fullName>
    </recommendedName>
</protein>
<organism evidence="2 3">
    <name type="scientific">Moniliophthora roreri</name>
    <name type="common">Frosty pod rot fungus</name>
    <name type="synonym">Monilia roreri</name>
    <dbReference type="NCBI Taxonomy" id="221103"/>
    <lineage>
        <taxon>Eukaryota</taxon>
        <taxon>Fungi</taxon>
        <taxon>Dikarya</taxon>
        <taxon>Basidiomycota</taxon>
        <taxon>Agaricomycotina</taxon>
        <taxon>Agaricomycetes</taxon>
        <taxon>Agaricomycetidae</taxon>
        <taxon>Agaricales</taxon>
        <taxon>Marasmiineae</taxon>
        <taxon>Marasmiaceae</taxon>
        <taxon>Moniliophthora</taxon>
    </lineage>
</organism>
<feature type="region of interest" description="Disordered" evidence="1">
    <location>
        <begin position="405"/>
        <end position="442"/>
    </location>
</feature>
<sequence>MPNLDCGTLPLEIVQEIIKWNADYTNAVRASSLVSRLWREASLKFLFRDIAFRDKRQLDGWDRWLKGSPQIVQAVRRVQFFPSCLAPQDTLPHLPSMTVMPGVTDLEWCFYSPTRMFPESDLVQFLHNFPSLRSVTLASEFADLGSLKTFLGACGPNVATLELQEGLTCLSKHGGTKKAAQKGSNCSKSPNALDLPKLEHLVIGSERSFFDWVYKDLFTPSVFRQLHSLTIESEAFTLPTLNQIFEACSPTLLQLTIDPTNKTLSNDGISLRPLPEMFSPIQALTKLTIGLFYFGGTWEPENVLDWACAFLEVFQAKNLATLEFLCYAAEPMDVTEVLEDYDWGPLVTLVRKNYKNVQELVLWITMEMDFGRRARASLEQQARASGLSKFVGEGKRLNVKWTVENPSWGSYSDDGFSEDDGEDTNDNSKEEDISDGSPEEGY</sequence>
<accession>A0A0W0F5M2</accession>
<proteinExistence type="predicted"/>
<gene>
    <name evidence="2" type="ORF">WG66_15887</name>
</gene>
<reference evidence="2 3" key="1">
    <citation type="submission" date="2015-12" db="EMBL/GenBank/DDBJ databases">
        <title>Draft genome sequence of Moniliophthora roreri, the causal agent of frosty pod rot of cacao.</title>
        <authorList>
            <person name="Aime M.C."/>
            <person name="Diaz-Valderrama J.R."/>
            <person name="Kijpornyongpan T."/>
            <person name="Phillips-Mora W."/>
        </authorList>
    </citation>
    <scope>NUCLEOTIDE SEQUENCE [LARGE SCALE GENOMIC DNA]</scope>
    <source>
        <strain evidence="2 3">MCA 2952</strain>
    </source>
</reference>
<feature type="compositionally biased region" description="Acidic residues" evidence="1">
    <location>
        <begin position="432"/>
        <end position="442"/>
    </location>
</feature>
<evidence type="ECO:0000313" key="2">
    <source>
        <dbReference type="EMBL" id="KTB31524.1"/>
    </source>
</evidence>
<feature type="compositionally biased region" description="Acidic residues" evidence="1">
    <location>
        <begin position="415"/>
        <end position="425"/>
    </location>
</feature>
<evidence type="ECO:0000256" key="1">
    <source>
        <dbReference type="SAM" id="MobiDB-lite"/>
    </source>
</evidence>
<comment type="caution">
    <text evidence="2">The sequence shown here is derived from an EMBL/GenBank/DDBJ whole genome shotgun (WGS) entry which is preliminary data.</text>
</comment>
<name>A0A0W0F5M2_MONRR</name>
<evidence type="ECO:0008006" key="4">
    <source>
        <dbReference type="Google" id="ProtNLM"/>
    </source>
</evidence>
<dbReference type="AlphaFoldDB" id="A0A0W0F5M2"/>